<evidence type="ECO:0000256" key="4">
    <source>
        <dbReference type="ARBA" id="ARBA00022917"/>
    </source>
</evidence>
<reference evidence="7" key="1">
    <citation type="submission" date="2014-01" db="EMBL/GenBank/DDBJ databases">
        <authorList>
            <person name="Aslett M."/>
        </authorList>
    </citation>
    <scope>NUCLEOTIDE SEQUENCE</scope>
</reference>
<dbReference type="GO" id="GO:0003723">
    <property type="term" value="F:RNA binding"/>
    <property type="evidence" value="ECO:0007669"/>
    <property type="project" value="UniProtKB-KW"/>
</dbReference>
<dbReference type="GO" id="GO:0003743">
    <property type="term" value="F:translation initiation factor activity"/>
    <property type="evidence" value="ECO:0007669"/>
    <property type="project" value="UniProtKB-KW"/>
</dbReference>
<evidence type="ECO:0000256" key="6">
    <source>
        <dbReference type="SAM" id="MobiDB-lite"/>
    </source>
</evidence>
<dbReference type="PANTHER" id="PTHR12399">
    <property type="entry name" value="EUKARYOTIC TRANSLATION INITIATION FACTOR 3 SUBUNIT 7"/>
    <property type="match status" value="1"/>
</dbReference>
<evidence type="ECO:0000256" key="3">
    <source>
        <dbReference type="ARBA" id="ARBA00022884"/>
    </source>
</evidence>
<dbReference type="InterPro" id="IPR007783">
    <property type="entry name" value="eIF3d"/>
</dbReference>
<keyword evidence="1" id="KW-0963">Cytoplasm</keyword>
<feature type="region of interest" description="Disordered" evidence="6">
    <location>
        <begin position="612"/>
        <end position="631"/>
    </location>
</feature>
<dbReference type="GO" id="GO:0005852">
    <property type="term" value="C:eukaryotic translation initiation factor 3 complex"/>
    <property type="evidence" value="ECO:0007669"/>
    <property type="project" value="InterPro"/>
</dbReference>
<keyword evidence="3" id="KW-0694">RNA-binding</keyword>
<dbReference type="PANTHER" id="PTHR12399:SF0">
    <property type="entry name" value="EUKARYOTIC TRANSLATION INITIATION FACTOR 3 SUBUNIT D"/>
    <property type="match status" value="1"/>
</dbReference>
<keyword evidence="4" id="KW-0648">Protein biosynthesis</keyword>
<dbReference type="Proteomes" id="UP000030665">
    <property type="component" value="Unassembled WGS sequence"/>
</dbReference>
<reference evidence="7" key="2">
    <citation type="submission" date="2014-03" db="EMBL/GenBank/DDBJ databases">
        <title>The whipworm genome and dual-species transcriptomics of an intimate host-pathogen interaction.</title>
        <authorList>
            <person name="Foth B.J."/>
            <person name="Tsai I.J."/>
            <person name="Reid A.J."/>
            <person name="Bancroft A.J."/>
            <person name="Nichol S."/>
            <person name="Tracey A."/>
            <person name="Holroyd N."/>
            <person name="Cotton J.A."/>
            <person name="Stanley E.J."/>
            <person name="Zarowiecki M."/>
            <person name="Liu J.Z."/>
            <person name="Huckvale T."/>
            <person name="Cooper P.J."/>
            <person name="Grencis R.K."/>
            <person name="Berriman M."/>
        </authorList>
    </citation>
    <scope>NUCLEOTIDE SEQUENCE [LARGE SCALE GENOMIC DNA]</scope>
</reference>
<protein>
    <recommendedName>
        <fullName evidence="5">Eukaryotic translation initiation factor 3 subunit p66</fullName>
    </recommendedName>
</protein>
<dbReference type="OrthoDB" id="16538at2759"/>
<dbReference type="AlphaFoldDB" id="A0A077Z0D7"/>
<evidence type="ECO:0000256" key="5">
    <source>
        <dbReference type="ARBA" id="ARBA00033202"/>
    </source>
</evidence>
<accession>A0A077Z0D7</accession>
<evidence type="ECO:0000256" key="1">
    <source>
        <dbReference type="ARBA" id="ARBA00022490"/>
    </source>
</evidence>
<evidence type="ECO:0000256" key="2">
    <source>
        <dbReference type="ARBA" id="ARBA00022540"/>
    </source>
</evidence>
<sequence>MSSTKGEQLPQLKDCLAKLSINTHGWGPTSVPEAFRNLPYQEFDRFERISKVADWTMSVTCRDERNRLTGSSRQAINQAYVYQQEEEDSLFQVVDNRRMPKPVLSRVGTTKLTPQGRASTDRPGQISNKTSKSREKDRHSQLRLLQKQFQLRQRYGNNRSALQTKARQPSVQVKADWEVVEEFDLHRLQKLKLPGVGAGEDISNERYGTLEYYDPRYDRRLSGRNEIPLQRVHRVFFTVTTTDDPVIEKVDTLSLLADNNKWPNQILTAFEEQDVHPTLMTCNRSVYSWDVVVHRVGSRKLFFDKRLASDLGCPEQLLSEARVQTNKPLQTIRPETATEPPQEEGNTINNPTNLAMEAIWQAQFPFRLHFYNKLTSSALQGEDKFQFDHPELPYSDNECPIDNVASKGYRLIVPKKHSNPSFRYRKWDLGNDIVMVCRCEHDGVLLGPDGTSIQFLTIKAFNEWDHRIAGGIDWRSKIDTQRGAILATELKNNSCKLAKWTIQAMLAGSQYLKFGMTITFNFIKNPSCTSYISRIHPRDSSKHVILGIQQFKTTEFAMQINLNMDTAWGILRCIIDKCLSLPPGKYLLMKDPNKPLLLLYKVKAEEFEDEDTDGIITQREDGEELTPYSRR</sequence>
<proteinExistence type="predicted"/>
<keyword evidence="2 7" id="KW-0396">Initiation factor</keyword>
<keyword evidence="8" id="KW-1185">Reference proteome</keyword>
<name>A0A077Z0D7_TRITR</name>
<dbReference type="PIRSF" id="PIRSF016281">
    <property type="entry name" value="EIF-3_zeta"/>
    <property type="match status" value="1"/>
</dbReference>
<evidence type="ECO:0000313" key="8">
    <source>
        <dbReference type="Proteomes" id="UP000030665"/>
    </source>
</evidence>
<dbReference type="Pfam" id="PF05091">
    <property type="entry name" value="eIF-3_zeta"/>
    <property type="match status" value="1"/>
</dbReference>
<feature type="region of interest" description="Disordered" evidence="6">
    <location>
        <begin position="102"/>
        <end position="140"/>
    </location>
</feature>
<feature type="compositionally biased region" description="Polar residues" evidence="6">
    <location>
        <begin position="107"/>
        <end position="118"/>
    </location>
</feature>
<evidence type="ECO:0000313" key="7">
    <source>
        <dbReference type="EMBL" id="CDW53887.1"/>
    </source>
</evidence>
<gene>
    <name evidence="7" type="ORF">TTRE_0000215601</name>
</gene>
<dbReference type="STRING" id="36087.A0A077Z0D7"/>
<organism evidence="7 8">
    <name type="scientific">Trichuris trichiura</name>
    <name type="common">Whipworm</name>
    <name type="synonym">Trichocephalus trichiurus</name>
    <dbReference type="NCBI Taxonomy" id="36087"/>
    <lineage>
        <taxon>Eukaryota</taxon>
        <taxon>Metazoa</taxon>
        <taxon>Ecdysozoa</taxon>
        <taxon>Nematoda</taxon>
        <taxon>Enoplea</taxon>
        <taxon>Dorylaimia</taxon>
        <taxon>Trichinellida</taxon>
        <taxon>Trichuridae</taxon>
        <taxon>Trichuris</taxon>
    </lineage>
</organism>
<dbReference type="EMBL" id="HG805872">
    <property type="protein sequence ID" value="CDW53887.1"/>
    <property type="molecule type" value="Genomic_DNA"/>
</dbReference>